<dbReference type="PRINTS" id="PR00811">
    <property type="entry name" value="BCTERIALGSPD"/>
</dbReference>
<dbReference type="Proteomes" id="UP000030302">
    <property type="component" value="Chromosome"/>
</dbReference>
<dbReference type="Pfam" id="PF13629">
    <property type="entry name" value="T2SS-T3SS_pil_N"/>
    <property type="match status" value="1"/>
</dbReference>
<reference evidence="6" key="1">
    <citation type="journal article" date="2014" name="Soil Biol. Biochem.">
        <title>Structure and function of bacterial communities in ageing soils: Insights from the Mendocino ecological staircase.</title>
        <authorList>
            <person name="Uroz S."/>
            <person name="Tech J.J."/>
            <person name="Sawaya N.A."/>
            <person name="Frey-Klett P."/>
            <person name="Leveau J.H.J."/>
        </authorList>
    </citation>
    <scope>NUCLEOTIDE SEQUENCE [LARGE SCALE GENOMIC DNA]</scope>
    <source>
        <strain evidence="6">Cal35</strain>
    </source>
</reference>
<dbReference type="AlphaFoldDB" id="A0A0A1FB79"/>
<dbReference type="InterPro" id="IPR004846">
    <property type="entry name" value="T2SS/T3SS_dom"/>
</dbReference>
<keyword evidence="6" id="KW-1185">Reference proteome</keyword>
<sequence>MKIHDLLLPLLLSASIVPAISMAAGDVADISLGAREQQSLPVSGTLERIAIADPEVADVLMVKGSGGKGGSVILVGKKAGSTTVTAWTKGLPAKTWRIKVQGDLQSTVAGQPGADVHVQGGAALISGQAPSLLDHLSSSAVAADAVGKGKVLDISSISSGSVVQIDVKIVEFSKQVLKAIGFDFGATLKRGNFSFNLGSNLASNGGLNTASSAVGLLTSFSRGSYSLTSNLRLIETNGLARVLAEPTLTALSGQSASFLAGGELPIPQSAGLGSITIQYKPYGIGLTVSPTILAKGRIALKVAPEASELDYTNAITSNNVSIPAITTRRADTTVELGDGESFIIGGLVSRTTKSNVEKIPLLGDLPIIGSFFRNMNYTQDDKELVIIVTPHVVQPIAKDVPLPMPGENERRNTAGTAWGSYLLGGASRDELPGFSK</sequence>
<dbReference type="HOGENOM" id="CLU_017952_0_0_4"/>
<dbReference type="PANTHER" id="PTHR30332:SF17">
    <property type="entry name" value="TYPE IV PILIATION SYSTEM PROTEIN DR_0774-RELATED"/>
    <property type="match status" value="1"/>
</dbReference>
<name>A0A0A1FB79_9BURK</name>
<organism evidence="5 6">
    <name type="scientific">Collimonas arenae</name>
    <dbReference type="NCBI Taxonomy" id="279058"/>
    <lineage>
        <taxon>Bacteria</taxon>
        <taxon>Pseudomonadati</taxon>
        <taxon>Pseudomonadota</taxon>
        <taxon>Betaproteobacteria</taxon>
        <taxon>Burkholderiales</taxon>
        <taxon>Oxalobacteraceae</taxon>
        <taxon>Collimonas</taxon>
    </lineage>
</organism>
<dbReference type="STRING" id="279058.LT85_0949"/>
<dbReference type="GO" id="GO:0015627">
    <property type="term" value="C:type II protein secretion system complex"/>
    <property type="evidence" value="ECO:0007669"/>
    <property type="project" value="TreeGrafter"/>
</dbReference>
<dbReference type="OrthoDB" id="9775455at2"/>
<comment type="similarity">
    <text evidence="1">Belongs to the bacterial secretin family.</text>
</comment>
<evidence type="ECO:0000256" key="2">
    <source>
        <dbReference type="SAM" id="SignalP"/>
    </source>
</evidence>
<feature type="domain" description="Type II/III secretion system secretin-like" evidence="3">
    <location>
        <begin position="234"/>
        <end position="394"/>
    </location>
</feature>
<dbReference type="PANTHER" id="PTHR30332">
    <property type="entry name" value="PROBABLE GENERAL SECRETION PATHWAY PROTEIN D"/>
    <property type="match status" value="1"/>
</dbReference>
<evidence type="ECO:0000259" key="4">
    <source>
        <dbReference type="Pfam" id="PF13629"/>
    </source>
</evidence>
<dbReference type="EMBL" id="CP009962">
    <property type="protein sequence ID" value="AIY40107.1"/>
    <property type="molecule type" value="Genomic_DNA"/>
</dbReference>
<feature type="domain" description="Pilus formation protein N-terminal" evidence="4">
    <location>
        <begin position="29"/>
        <end position="100"/>
    </location>
</feature>
<dbReference type="InterPro" id="IPR050810">
    <property type="entry name" value="Bact_Secretion_Sys_Channel"/>
</dbReference>
<proteinExistence type="inferred from homology"/>
<dbReference type="Pfam" id="PF00263">
    <property type="entry name" value="Secretin"/>
    <property type="match status" value="1"/>
</dbReference>
<evidence type="ECO:0000313" key="6">
    <source>
        <dbReference type="Proteomes" id="UP000030302"/>
    </source>
</evidence>
<accession>A0A0A1FB79</accession>
<dbReference type="GO" id="GO:0009306">
    <property type="term" value="P:protein secretion"/>
    <property type="evidence" value="ECO:0007669"/>
    <property type="project" value="InterPro"/>
</dbReference>
<evidence type="ECO:0000259" key="3">
    <source>
        <dbReference type="Pfam" id="PF00263"/>
    </source>
</evidence>
<protein>
    <submittedName>
        <fullName evidence="5">Type II/IV secretion system secretin RcpA/CpaC</fullName>
    </submittedName>
</protein>
<dbReference type="RefSeq" id="WP_038485946.1">
    <property type="nucleotide sequence ID" value="NZ_CP009962.1"/>
</dbReference>
<feature type="chain" id="PRO_5001974120" evidence="2">
    <location>
        <begin position="24"/>
        <end position="436"/>
    </location>
</feature>
<dbReference type="InterPro" id="IPR032789">
    <property type="entry name" value="T2SS-T3SS_pil_N"/>
</dbReference>
<feature type="signal peptide" evidence="2">
    <location>
        <begin position="1"/>
        <end position="23"/>
    </location>
</feature>
<gene>
    <name evidence="5" type="ORF">LT85_0949</name>
</gene>
<dbReference type="KEGG" id="care:LT85_0949"/>
<keyword evidence="2" id="KW-0732">Signal</keyword>
<evidence type="ECO:0000256" key="1">
    <source>
        <dbReference type="RuleBase" id="RU004003"/>
    </source>
</evidence>
<dbReference type="InterPro" id="IPR001775">
    <property type="entry name" value="GspD/PilQ"/>
</dbReference>
<evidence type="ECO:0000313" key="5">
    <source>
        <dbReference type="EMBL" id="AIY40107.1"/>
    </source>
</evidence>